<feature type="transmembrane region" description="Helical" evidence="8">
    <location>
        <begin position="21"/>
        <end position="42"/>
    </location>
</feature>
<name>A0A1B1WA68_STRRO</name>
<dbReference type="InterPro" id="IPR050171">
    <property type="entry name" value="MFS_Transporters"/>
</dbReference>
<accession>A0A1B1WA68</accession>
<keyword evidence="2" id="KW-0813">Transport</keyword>
<feature type="region of interest" description="Disordered" evidence="7">
    <location>
        <begin position="397"/>
        <end position="471"/>
    </location>
</feature>
<evidence type="ECO:0000256" key="4">
    <source>
        <dbReference type="ARBA" id="ARBA00022692"/>
    </source>
</evidence>
<dbReference type="InterPro" id="IPR036259">
    <property type="entry name" value="MFS_trans_sf"/>
</dbReference>
<evidence type="ECO:0000256" key="1">
    <source>
        <dbReference type="ARBA" id="ARBA00004651"/>
    </source>
</evidence>
<dbReference type="AlphaFoldDB" id="A0A1B1WA68"/>
<feature type="transmembrane region" description="Helical" evidence="8">
    <location>
        <begin position="108"/>
        <end position="130"/>
    </location>
</feature>
<evidence type="ECO:0000256" key="6">
    <source>
        <dbReference type="ARBA" id="ARBA00023136"/>
    </source>
</evidence>
<proteinExistence type="predicted"/>
<keyword evidence="6 8" id="KW-0472">Membrane</keyword>
<feature type="transmembrane region" description="Helical" evidence="8">
    <location>
        <begin position="54"/>
        <end position="72"/>
    </location>
</feature>
<dbReference type="EMBL" id="KX346560">
    <property type="protein sequence ID" value="ANW61955.1"/>
    <property type="molecule type" value="Genomic_DNA"/>
</dbReference>
<sequence>MTGVERPGPSSGTGTRADRRLLSAAVLVGAPAEVLDFLLPLWAGSGLHASAGEVGALIAVEALLSLLVRPLAGELCDRRDPRRAAAGGAALYAVSFAGYAVADSLPMAFAAAALGGVGGALFWVALRTWIAAGLRGTAHTAAYGALLSAEGKGALAGYLAAFGLLDRGGYPALFWTGCAVSALAAVLLATAPAGVRTGAPSDGDPEGSAPVRRMTALMGVTALTSAAEAGLWMVLLLRLQEELEMEPVEVAGVFAPGFLVLILLPEYTHRVTDRIGRTATLVVSFVAGALFAGGLGVVSSPASVSVLWALTAACLAAQIPVEQATVAAAAEDRPGRGIGRYESARLAGVVAGAALLGPVYEGAGWAAACLVAASAFGCGAVAVPHAIRALGLPPVTRPGADGPDVPKGPADGGPGVRQAASDDRAEVPGTDAPDAPRRQVAAAGEDGPEDGLGEPAGPERPRPSSEGRARTERRRWYVHTAVFLPGQAVLRLLEVLPDVSRVWVTAYVIDTLWSWSYTFFPRRDRTGK</sequence>
<evidence type="ECO:0000256" key="3">
    <source>
        <dbReference type="ARBA" id="ARBA00022475"/>
    </source>
</evidence>
<dbReference type="Gene3D" id="1.20.1250.20">
    <property type="entry name" value="MFS general substrate transporter like domains"/>
    <property type="match status" value="2"/>
</dbReference>
<dbReference type="GO" id="GO:0005886">
    <property type="term" value="C:plasma membrane"/>
    <property type="evidence" value="ECO:0007669"/>
    <property type="project" value="UniProtKB-SubCell"/>
</dbReference>
<organism evidence="9">
    <name type="scientific">Streptomyces rochei</name>
    <name type="common">Streptomyces parvullus</name>
    <dbReference type="NCBI Taxonomy" id="1928"/>
    <lineage>
        <taxon>Bacteria</taxon>
        <taxon>Bacillati</taxon>
        <taxon>Actinomycetota</taxon>
        <taxon>Actinomycetes</taxon>
        <taxon>Kitasatosporales</taxon>
        <taxon>Streptomycetaceae</taxon>
        <taxon>Streptomyces</taxon>
        <taxon>Streptomyces rochei group</taxon>
    </lineage>
</organism>
<evidence type="ECO:0000256" key="8">
    <source>
        <dbReference type="SAM" id="Phobius"/>
    </source>
</evidence>
<evidence type="ECO:0000256" key="7">
    <source>
        <dbReference type="SAM" id="MobiDB-lite"/>
    </source>
</evidence>
<keyword evidence="4 8" id="KW-0812">Transmembrane</keyword>
<comment type="subcellular location">
    <subcellularLocation>
        <location evidence="1">Cell membrane</location>
        <topology evidence="1">Multi-pass membrane protein</topology>
    </subcellularLocation>
</comment>
<feature type="transmembrane region" description="Helical" evidence="8">
    <location>
        <begin position="365"/>
        <end position="387"/>
    </location>
</feature>
<evidence type="ECO:0000256" key="5">
    <source>
        <dbReference type="ARBA" id="ARBA00022989"/>
    </source>
</evidence>
<evidence type="ECO:0000256" key="2">
    <source>
        <dbReference type="ARBA" id="ARBA00022448"/>
    </source>
</evidence>
<feature type="transmembrane region" description="Helical" evidence="8">
    <location>
        <begin position="216"/>
        <end position="238"/>
    </location>
</feature>
<dbReference type="Pfam" id="PF07690">
    <property type="entry name" value="MFS_1"/>
    <property type="match status" value="1"/>
</dbReference>
<protein>
    <submittedName>
        <fullName evidence="9">Putative transporter</fullName>
    </submittedName>
</protein>
<dbReference type="InterPro" id="IPR011701">
    <property type="entry name" value="MFS"/>
</dbReference>
<dbReference type="GO" id="GO:0022857">
    <property type="term" value="F:transmembrane transporter activity"/>
    <property type="evidence" value="ECO:0007669"/>
    <property type="project" value="InterPro"/>
</dbReference>
<dbReference type="PANTHER" id="PTHR23517">
    <property type="entry name" value="RESISTANCE PROTEIN MDTM, PUTATIVE-RELATED-RELATED"/>
    <property type="match status" value="1"/>
</dbReference>
<keyword evidence="5 8" id="KW-1133">Transmembrane helix</keyword>
<feature type="compositionally biased region" description="Basic and acidic residues" evidence="7">
    <location>
        <begin position="457"/>
        <end position="470"/>
    </location>
</feature>
<feature type="transmembrane region" description="Helical" evidence="8">
    <location>
        <begin position="250"/>
        <end position="267"/>
    </location>
</feature>
<dbReference type="SUPFAM" id="SSF103473">
    <property type="entry name" value="MFS general substrate transporter"/>
    <property type="match status" value="1"/>
</dbReference>
<feature type="transmembrane region" description="Helical" evidence="8">
    <location>
        <begin position="142"/>
        <end position="161"/>
    </location>
</feature>
<keyword evidence="3" id="KW-1003">Cell membrane</keyword>
<feature type="transmembrane region" description="Helical" evidence="8">
    <location>
        <begin position="173"/>
        <end position="195"/>
    </location>
</feature>
<evidence type="ECO:0000313" key="9">
    <source>
        <dbReference type="EMBL" id="ANW61955.1"/>
    </source>
</evidence>
<feature type="transmembrane region" description="Helical" evidence="8">
    <location>
        <begin position="84"/>
        <end position="102"/>
    </location>
</feature>
<feature type="transmembrane region" description="Helical" evidence="8">
    <location>
        <begin position="279"/>
        <end position="300"/>
    </location>
</feature>
<reference evidence="9" key="1">
    <citation type="journal article" date="2016" name="Appl. Environ. Microbiol.">
        <title>Functional genome mining for metabolites encoded by large gene clusters using heterologous expression of a whole genomic BAC library in Streptomyces.</title>
        <authorList>
            <person name="Xu M."/>
            <person name="Wang Y."/>
            <person name="Zhao Z."/>
            <person name="Gao G."/>
            <person name="Huang S."/>
            <person name="Kang Q."/>
            <person name="He X."/>
            <person name="Lin S."/>
            <person name="Pang X."/>
            <person name="Deng Z."/>
            <person name="Tao M."/>
        </authorList>
    </citation>
    <scope>NUCLEOTIDE SEQUENCE</scope>
    <source>
        <strain evidence="9">Sal35</strain>
    </source>
</reference>